<gene>
    <name evidence="2" type="ordered locus">AciX8_2310</name>
</gene>
<proteinExistence type="predicted"/>
<dbReference type="KEGG" id="gma:AciX8_2310"/>
<sequence length="284" mass="31620" precursor="true">MFRLQHLYREFLTVLCALVVVASISTGTTAQVPTEPSGPQRPSFEVASVRAHDPNDIEDTDNFQPYPGGRFTASNCSLWMLIHYAFEVQPYQITGTPGWIKSEHYDVDAKPAEADPNFDDIHLMVQVLLADRFQLKYHWETKEQPGYDLVVMRPGKLSVSILKGDCPPYLSNSELLPKGAACGSLTNSPGHTKGYNLTASDLAGSLSWLLSKPISDKTNLTGRYDVELRWTPESIAMRSNASSEQDVPNIFTATQEQLGLKLQPSRVPVRVFVIDHIEKKPSDN</sequence>
<evidence type="ECO:0000256" key="1">
    <source>
        <dbReference type="SAM" id="SignalP"/>
    </source>
</evidence>
<keyword evidence="1" id="KW-0732">Signal</keyword>
<dbReference type="NCBIfam" id="TIGR03435">
    <property type="entry name" value="Soli_TIGR03435"/>
    <property type="match status" value="1"/>
</dbReference>
<organism evidence="2 3">
    <name type="scientific">Granulicella mallensis (strain ATCC BAA-1857 / DSM 23137 / MP5ACTX8)</name>
    <dbReference type="NCBI Taxonomy" id="682795"/>
    <lineage>
        <taxon>Bacteria</taxon>
        <taxon>Pseudomonadati</taxon>
        <taxon>Acidobacteriota</taxon>
        <taxon>Terriglobia</taxon>
        <taxon>Terriglobales</taxon>
        <taxon>Acidobacteriaceae</taxon>
        <taxon>Granulicella</taxon>
    </lineage>
</organism>
<dbReference type="InterPro" id="IPR017801">
    <property type="entry name" value="DUF3738"/>
</dbReference>
<evidence type="ECO:0000313" key="2">
    <source>
        <dbReference type="EMBL" id="AEU36627.1"/>
    </source>
</evidence>
<feature type="chain" id="PRO_5003513105" description="Soil-associated protein, TIGR03435 family" evidence="1">
    <location>
        <begin position="31"/>
        <end position="284"/>
    </location>
</feature>
<dbReference type="Proteomes" id="UP000007113">
    <property type="component" value="Chromosome"/>
</dbReference>
<keyword evidence="3" id="KW-1185">Reference proteome</keyword>
<dbReference type="HOGENOM" id="CLU_079080_0_0_0"/>
<reference evidence="2 3" key="1">
    <citation type="submission" date="2011-11" db="EMBL/GenBank/DDBJ databases">
        <title>Complete sequence of Granulicella mallensis MP5ACTX8.</title>
        <authorList>
            <consortium name="US DOE Joint Genome Institute"/>
            <person name="Lucas S."/>
            <person name="Copeland A."/>
            <person name="Lapidus A."/>
            <person name="Cheng J.-F."/>
            <person name="Goodwin L."/>
            <person name="Pitluck S."/>
            <person name="Peters L."/>
            <person name="Lu M."/>
            <person name="Detter J.C."/>
            <person name="Han C."/>
            <person name="Tapia R."/>
            <person name="Land M."/>
            <person name="Hauser L."/>
            <person name="Kyrpides N."/>
            <person name="Ivanova N."/>
            <person name="Mikhailova N."/>
            <person name="Pagani I."/>
            <person name="Rawat S."/>
            <person name="Mannisto M."/>
            <person name="Haggblom M."/>
            <person name="Woyke T."/>
        </authorList>
    </citation>
    <scope>NUCLEOTIDE SEQUENCE [LARGE SCALE GENOMIC DNA]</scope>
    <source>
        <strain evidence="3">ATCC BAA-1857 / DSM 23137 / MP5ACTX8</strain>
    </source>
</reference>
<protein>
    <recommendedName>
        <fullName evidence="4">Soil-associated protein, TIGR03435 family</fullName>
    </recommendedName>
</protein>
<feature type="signal peptide" evidence="1">
    <location>
        <begin position="1"/>
        <end position="30"/>
    </location>
</feature>
<evidence type="ECO:0000313" key="3">
    <source>
        <dbReference type="Proteomes" id="UP000007113"/>
    </source>
</evidence>
<dbReference type="Pfam" id="PF12543">
    <property type="entry name" value="DUF3738"/>
    <property type="match status" value="1"/>
</dbReference>
<dbReference type="EMBL" id="CP003130">
    <property type="protein sequence ID" value="AEU36627.1"/>
    <property type="molecule type" value="Genomic_DNA"/>
</dbReference>
<accession>G8NWB5</accession>
<dbReference type="RefSeq" id="WP_014265505.1">
    <property type="nucleotide sequence ID" value="NC_016631.1"/>
</dbReference>
<evidence type="ECO:0008006" key="4">
    <source>
        <dbReference type="Google" id="ProtNLM"/>
    </source>
</evidence>
<dbReference type="eggNOG" id="COG4219">
    <property type="taxonomic scope" value="Bacteria"/>
</dbReference>
<dbReference type="AlphaFoldDB" id="G8NWB5"/>
<name>G8NWB5_GRAMM</name>